<evidence type="ECO:0000256" key="2">
    <source>
        <dbReference type="SAM" id="SignalP"/>
    </source>
</evidence>
<feature type="region of interest" description="Disordered" evidence="1">
    <location>
        <begin position="159"/>
        <end position="200"/>
    </location>
</feature>
<feature type="signal peptide" evidence="2">
    <location>
        <begin position="1"/>
        <end position="22"/>
    </location>
</feature>
<keyword evidence="3" id="KW-0449">Lipoprotein</keyword>
<dbReference type="InterPro" id="IPR014247">
    <property type="entry name" value="Spore_lipoprot_YhcN/YlaJ"/>
</dbReference>
<dbReference type="GO" id="GO:0030435">
    <property type="term" value="P:sporulation resulting in formation of a cellular spore"/>
    <property type="evidence" value="ECO:0007669"/>
    <property type="project" value="InterPro"/>
</dbReference>
<dbReference type="EMBL" id="FNJU01000002">
    <property type="protein sequence ID" value="SDP29081.1"/>
    <property type="molecule type" value="Genomic_DNA"/>
</dbReference>
<sequence>MKKIPILFIVTIILLSTGCANNKDQATQDQDDRIHVKNTTDQHVDKKTGKEIAAHLVDLASSIPDVNDATAVVLGHYAVVGIDVNSKMDRSRVESIKYSVAESLKDDPHGANAVVIADADTVERLRQMGNEIQEGRPIGGILDELAQIVGRLMPDIPSDIINNENVDPTDTNNNQLEGSQQKELEKEQQDQSKNHMKDQN</sequence>
<feature type="chain" id="PRO_5038574442" evidence="2">
    <location>
        <begin position="23"/>
        <end position="200"/>
    </location>
</feature>
<protein>
    <submittedName>
        <fullName evidence="3">Sporulation lipoprotein, YhcN/YlaJ family</fullName>
    </submittedName>
</protein>
<dbReference type="Pfam" id="PF09580">
    <property type="entry name" value="Spore_YhcN_YlaJ"/>
    <property type="match status" value="1"/>
</dbReference>
<dbReference type="InterPro" id="IPR019076">
    <property type="entry name" value="Spore_lipoprot_YhcN/YlaJ-like"/>
</dbReference>
<proteinExistence type="predicted"/>
<dbReference type="PROSITE" id="PS51257">
    <property type="entry name" value="PROKAR_LIPOPROTEIN"/>
    <property type="match status" value="1"/>
</dbReference>
<evidence type="ECO:0000313" key="3">
    <source>
        <dbReference type="EMBL" id="SDP29081.1"/>
    </source>
</evidence>
<evidence type="ECO:0000313" key="4">
    <source>
        <dbReference type="Proteomes" id="UP000199159"/>
    </source>
</evidence>
<name>A0A1H0RI07_9BACI</name>
<dbReference type="STRING" id="930152.SAMN05216565_102222"/>
<gene>
    <name evidence="3" type="ORF">SAMN05216565_102222</name>
</gene>
<evidence type="ECO:0000256" key="1">
    <source>
        <dbReference type="SAM" id="MobiDB-lite"/>
    </source>
</evidence>
<reference evidence="4" key="1">
    <citation type="submission" date="2016-10" db="EMBL/GenBank/DDBJ databases">
        <authorList>
            <person name="Varghese N."/>
            <person name="Submissions S."/>
        </authorList>
    </citation>
    <scope>NUCLEOTIDE SEQUENCE [LARGE SCALE GENOMIC DNA]</scope>
    <source>
        <strain evidence="4">IBRC-M10078</strain>
    </source>
</reference>
<keyword evidence="2" id="KW-0732">Signal</keyword>
<organism evidence="3 4">
    <name type="scientific">Litchfieldia salsa</name>
    <dbReference type="NCBI Taxonomy" id="930152"/>
    <lineage>
        <taxon>Bacteria</taxon>
        <taxon>Bacillati</taxon>
        <taxon>Bacillota</taxon>
        <taxon>Bacilli</taxon>
        <taxon>Bacillales</taxon>
        <taxon>Bacillaceae</taxon>
        <taxon>Litchfieldia</taxon>
    </lineage>
</organism>
<keyword evidence="4" id="KW-1185">Reference proteome</keyword>
<dbReference type="Proteomes" id="UP000199159">
    <property type="component" value="Unassembled WGS sequence"/>
</dbReference>
<feature type="compositionally biased region" description="Polar residues" evidence="1">
    <location>
        <begin position="160"/>
        <end position="174"/>
    </location>
</feature>
<accession>A0A1H0RI07</accession>
<feature type="compositionally biased region" description="Basic and acidic residues" evidence="1">
    <location>
        <begin position="180"/>
        <end position="200"/>
    </location>
</feature>
<dbReference type="AlphaFoldDB" id="A0A1H0RI07"/>
<dbReference type="NCBIfam" id="TIGR02898">
    <property type="entry name" value="spore_YhcN_YlaJ"/>
    <property type="match status" value="1"/>
</dbReference>